<feature type="compositionally biased region" description="Basic and acidic residues" evidence="7">
    <location>
        <begin position="530"/>
        <end position="567"/>
    </location>
</feature>
<feature type="compositionally biased region" description="Basic and acidic residues" evidence="7">
    <location>
        <begin position="1083"/>
        <end position="1099"/>
    </location>
</feature>
<dbReference type="FunFam" id="3.40.50.11260:FF:000001">
    <property type="entry name" value="Heat shock protein 90 alpha"/>
    <property type="match status" value="1"/>
</dbReference>
<comment type="similarity">
    <text evidence="2">Belongs to the heat shock protein 90 family.</text>
</comment>
<keyword evidence="10" id="KW-1185">Reference proteome</keyword>
<comment type="subcellular location">
    <subcellularLocation>
        <location evidence="1">Cytoplasm</location>
    </subcellularLocation>
</comment>
<dbReference type="InterPro" id="IPR037196">
    <property type="entry name" value="HSP90_C"/>
</dbReference>
<protein>
    <recommendedName>
        <fullName evidence="8">SBP-type domain-containing protein</fullName>
    </recommendedName>
</protein>
<dbReference type="AlphaFoldDB" id="A0AAD5H4N1"/>
<dbReference type="GO" id="GO:0051082">
    <property type="term" value="F:unfolded protein binding"/>
    <property type="evidence" value="ECO:0007669"/>
    <property type="project" value="InterPro"/>
</dbReference>
<evidence type="ECO:0000256" key="6">
    <source>
        <dbReference type="ARBA" id="ARBA00023186"/>
    </source>
</evidence>
<dbReference type="Gene3D" id="3.40.50.11260">
    <property type="match status" value="1"/>
</dbReference>
<evidence type="ECO:0000256" key="2">
    <source>
        <dbReference type="ARBA" id="ARBA00008239"/>
    </source>
</evidence>
<dbReference type="GO" id="GO:0003677">
    <property type="term" value="F:DNA binding"/>
    <property type="evidence" value="ECO:0007669"/>
    <property type="project" value="InterPro"/>
</dbReference>
<dbReference type="InterPro" id="IPR020575">
    <property type="entry name" value="Hsp90_N"/>
</dbReference>
<dbReference type="EMBL" id="JADXDR010000085">
    <property type="protein sequence ID" value="KAI7840065.1"/>
    <property type="molecule type" value="Genomic_DNA"/>
</dbReference>
<evidence type="ECO:0000256" key="3">
    <source>
        <dbReference type="ARBA" id="ARBA00022490"/>
    </source>
</evidence>
<feature type="region of interest" description="Disordered" evidence="7">
    <location>
        <begin position="156"/>
        <end position="196"/>
    </location>
</feature>
<evidence type="ECO:0000256" key="7">
    <source>
        <dbReference type="SAM" id="MobiDB-lite"/>
    </source>
</evidence>
<feature type="compositionally biased region" description="Gly residues" evidence="7">
    <location>
        <begin position="164"/>
        <end position="195"/>
    </location>
</feature>
<evidence type="ECO:0000256" key="4">
    <source>
        <dbReference type="ARBA" id="ARBA00022741"/>
    </source>
</evidence>
<dbReference type="InterPro" id="IPR001404">
    <property type="entry name" value="Hsp90_fam"/>
</dbReference>
<dbReference type="PRINTS" id="PR00775">
    <property type="entry name" value="HEATSHOCK90"/>
</dbReference>
<dbReference type="PROSITE" id="PS00298">
    <property type="entry name" value="HSP90"/>
    <property type="match status" value="1"/>
</dbReference>
<comment type="caution">
    <text evidence="9">The sequence shown here is derived from an EMBL/GenBank/DDBJ whole genome shotgun (WGS) entry which is preliminary data.</text>
</comment>
<accession>A0AAD5H4N1</accession>
<dbReference type="GO" id="GO:0140662">
    <property type="term" value="F:ATP-dependent protein folding chaperone"/>
    <property type="evidence" value="ECO:0007669"/>
    <property type="project" value="InterPro"/>
</dbReference>
<evidence type="ECO:0000313" key="10">
    <source>
        <dbReference type="Proteomes" id="UP001205105"/>
    </source>
</evidence>
<dbReference type="CDD" id="cd16927">
    <property type="entry name" value="HATPase_Hsp90-like"/>
    <property type="match status" value="1"/>
</dbReference>
<evidence type="ECO:0000256" key="1">
    <source>
        <dbReference type="ARBA" id="ARBA00004496"/>
    </source>
</evidence>
<dbReference type="FunFam" id="3.30.565.10:FF:000005">
    <property type="entry name" value="Heat shock protein 90"/>
    <property type="match status" value="1"/>
</dbReference>
<dbReference type="SMART" id="SM00387">
    <property type="entry name" value="HATPase_c"/>
    <property type="match status" value="1"/>
</dbReference>
<dbReference type="GO" id="GO:0005737">
    <property type="term" value="C:cytoplasm"/>
    <property type="evidence" value="ECO:0007669"/>
    <property type="project" value="UniProtKB-SubCell"/>
</dbReference>
<dbReference type="InterPro" id="IPR004333">
    <property type="entry name" value="SBP_dom"/>
</dbReference>
<dbReference type="Gene3D" id="3.30.565.10">
    <property type="entry name" value="Histidine kinase-like ATPase, C-terminal domain"/>
    <property type="match status" value="1"/>
</dbReference>
<dbReference type="Gene3D" id="3.30.230.80">
    <property type="match status" value="1"/>
</dbReference>
<sequence>MHRPGSKASKGGPLVCQVGGCGAALDNLKAYYRRYKVCEEHQKAPFVIIDGQQVRFCQQCGYFLPLGEFDGEKRSCRACLQRHNARRRKRQRDGDGGGSSEEAAFDAADASAAGTAMEMAQLVAHAPQPMPISGQEAQAMQDALQFASATVMDEGQPAAKAGAAEGGSKGGGEAGQGGGEAGQGGGEGGGEGDLGAGFLAPNSMPFVPSADVMLLLLKGYAAAFHCVLDGATIRPMAPPSELPDQQPLAAAGLGGMDPLQMTQLMGFLPAAVPFSLPSSAARAEEPAKAEASLSADGPPPAVASPAAKDRQFREGAETRPFQAEVSRMMDIIIHSLYSNKDIFLRELISNAADALDKIRFLSLTDKKQLGEGEDAKLEIRLSIDKDRKMISLRDRGVGMTKDELVNNLGTIAKSGTSAFLEQMQKGGDLNLIGQFGVGFYSVYLVADYVEVVTKHNDDKQYVWESKADGSYAVSEDTEGERLGRGTQINIYLKESCQEYLQEDKLRGLVQRYSEFINFPILMLTTRTEEKEVPIEEEEKKADEAAKTEEKKAEEEEGKKAEDAKEGETVEVEDEDEDEEKKPKTKKVTETITEWKALNDNQALWLRPPGNVSDDEYAKFYKALSKNEWDTPLAHTHFKAEGDVEFKAVLFVPGYAPPDLYDNYYAKKPSMKLYVRRVFISDSFEELLPKWLSFLVGLVDSDTMPLNVSREMLQLHEGLKVIRKKLVRKAIDMIKKLADGSAKAAEELEAAQKEAGEEEAAAKKEEGEKSEAEKAAEEEKAKAKKEREEKAEQFNKFWRAFGKSVKMGIIEDPSNRRRLLQLLRFHSSKSPDKLTSLSEYVARMKEGQKHIYYLVGTSREEVEKSPFVEALVEKGYEVLYMTDPLDEYVMQNVQEFEDREFANVSKEDLKLADDKGSKKREKALKEEFKPLAKWWKEALGAGAVESVKVSRRLSATPCVVVASKYGWSATMERIARTQTLGDAERAKFMRGQRSLEINPRHPLIKELKAQHEAQPESAAVKDAAQLLYQTCLLESGFLLDDMKDFNARVFRLLAKEMKVDDLTVPKEEPAEDEAEEAEEAAAAEGEKKEEGEEKEVKIKLEGAGSDALKIEEVTEQLKAQLEKEGKDEKDDAKDEL</sequence>
<dbReference type="SUPFAM" id="SSF110942">
    <property type="entry name" value="HSP90 C-terminal domain"/>
    <property type="match status" value="1"/>
</dbReference>
<reference evidence="9" key="1">
    <citation type="submission" date="2020-11" db="EMBL/GenBank/DDBJ databases">
        <title>Chlorella ohadii genome sequencing and assembly.</title>
        <authorList>
            <person name="Murik O."/>
            <person name="Treves H."/>
            <person name="Kedem I."/>
            <person name="Shotland Y."/>
            <person name="Kaplan A."/>
        </authorList>
    </citation>
    <scope>NUCLEOTIDE SEQUENCE</scope>
    <source>
        <strain evidence="9">1</strain>
    </source>
</reference>
<dbReference type="Gene3D" id="4.10.1100.10">
    <property type="entry name" value="Transcription factor, SBP-box domain"/>
    <property type="match status" value="1"/>
</dbReference>
<dbReference type="InterPro" id="IPR003594">
    <property type="entry name" value="HATPase_dom"/>
</dbReference>
<dbReference type="InterPro" id="IPR019805">
    <property type="entry name" value="Heat_shock_protein_90_CS"/>
</dbReference>
<feature type="domain" description="SBP-type" evidence="8">
    <location>
        <begin position="13"/>
        <end position="90"/>
    </location>
</feature>
<keyword evidence="6" id="KW-0143">Chaperone</keyword>
<gene>
    <name evidence="9" type="ORF">COHA_006196</name>
</gene>
<dbReference type="SUPFAM" id="SSF103612">
    <property type="entry name" value="SBT domain"/>
    <property type="match status" value="1"/>
</dbReference>
<dbReference type="Gene3D" id="1.20.120.790">
    <property type="entry name" value="Heat shock protein 90, C-terminal domain"/>
    <property type="match status" value="1"/>
</dbReference>
<keyword evidence="4" id="KW-0547">Nucleotide-binding</keyword>
<dbReference type="SUPFAM" id="SSF54211">
    <property type="entry name" value="Ribosomal protein S5 domain 2-like"/>
    <property type="match status" value="1"/>
</dbReference>
<dbReference type="HAMAP" id="MF_00505">
    <property type="entry name" value="HSP90"/>
    <property type="match status" value="1"/>
</dbReference>
<dbReference type="InterPro" id="IPR020568">
    <property type="entry name" value="Ribosomal_Su5_D2-typ_SF"/>
</dbReference>
<evidence type="ECO:0000256" key="5">
    <source>
        <dbReference type="ARBA" id="ARBA00022840"/>
    </source>
</evidence>
<dbReference type="PANTHER" id="PTHR11528">
    <property type="entry name" value="HEAT SHOCK PROTEIN 90 FAMILY MEMBER"/>
    <property type="match status" value="1"/>
</dbReference>
<evidence type="ECO:0000313" key="9">
    <source>
        <dbReference type="EMBL" id="KAI7840065.1"/>
    </source>
</evidence>
<keyword evidence="3" id="KW-0963">Cytoplasm</keyword>
<feature type="region of interest" description="Disordered" evidence="7">
    <location>
        <begin position="1062"/>
        <end position="1100"/>
    </location>
</feature>
<name>A0AAD5H4N1_9CHLO</name>
<keyword evidence="5" id="KW-0067">ATP-binding</keyword>
<feature type="region of interest" description="Disordered" evidence="7">
    <location>
        <begin position="283"/>
        <end position="318"/>
    </location>
</feature>
<evidence type="ECO:0000259" key="8">
    <source>
        <dbReference type="PROSITE" id="PS51141"/>
    </source>
</evidence>
<feature type="region of interest" description="Disordered" evidence="7">
    <location>
        <begin position="84"/>
        <end position="103"/>
    </location>
</feature>
<dbReference type="NCBIfam" id="NF003555">
    <property type="entry name" value="PRK05218.1"/>
    <property type="match status" value="1"/>
</dbReference>
<organism evidence="9 10">
    <name type="scientific">Chlorella ohadii</name>
    <dbReference type="NCBI Taxonomy" id="2649997"/>
    <lineage>
        <taxon>Eukaryota</taxon>
        <taxon>Viridiplantae</taxon>
        <taxon>Chlorophyta</taxon>
        <taxon>core chlorophytes</taxon>
        <taxon>Trebouxiophyceae</taxon>
        <taxon>Chlorellales</taxon>
        <taxon>Chlorellaceae</taxon>
        <taxon>Chlorella clade</taxon>
        <taxon>Chlorella</taxon>
    </lineage>
</organism>
<dbReference type="GO" id="GO:0005524">
    <property type="term" value="F:ATP binding"/>
    <property type="evidence" value="ECO:0007669"/>
    <property type="project" value="UniProtKB-KW"/>
</dbReference>
<dbReference type="Pfam" id="PF00183">
    <property type="entry name" value="HSP90"/>
    <property type="match status" value="1"/>
</dbReference>
<feature type="compositionally biased region" description="Acidic residues" evidence="7">
    <location>
        <begin position="568"/>
        <end position="578"/>
    </location>
</feature>
<dbReference type="Proteomes" id="UP001205105">
    <property type="component" value="Unassembled WGS sequence"/>
</dbReference>
<dbReference type="GO" id="GO:0005634">
    <property type="term" value="C:nucleus"/>
    <property type="evidence" value="ECO:0007669"/>
    <property type="project" value="InterPro"/>
</dbReference>
<feature type="compositionally biased region" description="Basic and acidic residues" evidence="7">
    <location>
        <begin position="307"/>
        <end position="317"/>
    </location>
</feature>
<dbReference type="InterPro" id="IPR036890">
    <property type="entry name" value="HATPase_C_sf"/>
</dbReference>
<dbReference type="Pfam" id="PF13589">
    <property type="entry name" value="HATPase_c_3"/>
    <property type="match status" value="1"/>
</dbReference>
<proteinExistence type="inferred from homology"/>
<feature type="region of interest" description="Disordered" evidence="7">
    <location>
        <begin position="530"/>
        <end position="586"/>
    </location>
</feature>
<dbReference type="SUPFAM" id="SSF55874">
    <property type="entry name" value="ATPase domain of HSP90 chaperone/DNA topoisomerase II/histidine kinase"/>
    <property type="match status" value="1"/>
</dbReference>
<dbReference type="InterPro" id="IPR036893">
    <property type="entry name" value="SBP_sf"/>
</dbReference>
<dbReference type="PROSITE" id="PS51141">
    <property type="entry name" value="ZF_SBP"/>
    <property type="match status" value="1"/>
</dbReference>
<dbReference type="Pfam" id="PF03110">
    <property type="entry name" value="SBP"/>
    <property type="match status" value="1"/>
</dbReference>
<dbReference type="FunFam" id="1.20.120.790:FF:000001">
    <property type="entry name" value="Heat shock protein 90 alpha"/>
    <property type="match status" value="1"/>
</dbReference>
<dbReference type="GO" id="GO:0016887">
    <property type="term" value="F:ATP hydrolysis activity"/>
    <property type="evidence" value="ECO:0007669"/>
    <property type="project" value="InterPro"/>
</dbReference>
<feature type="compositionally biased region" description="Acidic residues" evidence="7">
    <location>
        <begin position="1068"/>
        <end position="1080"/>
    </location>
</feature>
<feature type="region of interest" description="Disordered" evidence="7">
    <location>
        <begin position="747"/>
        <end position="786"/>
    </location>
</feature>